<dbReference type="EMBL" id="DSFP01000061">
    <property type="protein sequence ID" value="HEW46368.1"/>
    <property type="molecule type" value="Genomic_DNA"/>
</dbReference>
<organism evidence="2">
    <name type="scientific">Hydrogenobacter sp</name>
    <dbReference type="NCBI Taxonomy" id="2152829"/>
    <lineage>
        <taxon>Bacteria</taxon>
        <taxon>Pseudomonadati</taxon>
        <taxon>Aquificota</taxon>
        <taxon>Aquificia</taxon>
        <taxon>Aquificales</taxon>
        <taxon>Aquificaceae</taxon>
        <taxon>Hydrogenobacter</taxon>
    </lineage>
</organism>
<proteinExistence type="predicted"/>
<feature type="domain" description="Schlafen group 3-like DNA/RNA helicase" evidence="1">
    <location>
        <begin position="258"/>
        <end position="608"/>
    </location>
</feature>
<protein>
    <submittedName>
        <fullName evidence="2">DUF2075 domain-containing protein</fullName>
    </submittedName>
</protein>
<gene>
    <name evidence="2" type="ORF">ENO47_06870</name>
</gene>
<evidence type="ECO:0000259" key="1">
    <source>
        <dbReference type="Pfam" id="PF09848"/>
    </source>
</evidence>
<comment type="caution">
    <text evidence="2">The sequence shown here is derived from an EMBL/GenBank/DDBJ whole genome shotgun (WGS) entry which is preliminary data.</text>
</comment>
<dbReference type="AlphaFoldDB" id="A0A7C2VEY1"/>
<dbReference type="SUPFAM" id="SSF52540">
    <property type="entry name" value="P-loop containing nucleoside triphosphate hydrolases"/>
    <property type="match status" value="1"/>
</dbReference>
<dbReference type="Pfam" id="PF09848">
    <property type="entry name" value="SLFN-g3_helicase"/>
    <property type="match status" value="1"/>
</dbReference>
<sequence>MANYAMKIRVRGLKSQSEESLCKDMIRGFKEAFGEEPSQEQSKAFIGVIRHVKELSERLDNSLQDAFIVFEYALPFGNERIDLLMFGKGKEGKNTIAIFELKGWQKANEIDENLVEVDGEAQQHPELQILNYAGRLKFSHSDVKDFEMLKVVWLYNLPQKANLHFSDEVKVFYKDQVDLLADFLKNGLYSHLEEEEVDRFLSGRYEQSPKLLEVIDSEYENLKEGVYRAICAKGVGPSEDQHNLIEEIIYQLKKGEKVSYLVSGGPGSGKTYVAMLLLLRALKEGFKAVLGYRNNRLLNTIRDVLNGKERGIGSTIIQFYSTGRGSGLAEGDPQNPHFQLAIFDEAQRMTKDNIKIAMQRGDITVFFFDENQILNLEEEGTEENFKCIANSLGIKLEFRELKGVYRVKGVIEYHNFVEDLLNGKAKSLPNLPNYDIKVFDSIIDMIKALKEKVNQGYKVALVAAFTESPGDRKRPTEKTIDNLRVGYPLKSGFDRYKNIDIEIYWLMDEKRQYPQYWYGNLSNNLTHCASIYGCQGFEADYVGVIWCRDFVWRSGQWEIGSNSEDSIGNTSLKRLIKNKDKEALPLLKNRYRIFLTRGILGTYIYCEDDATMRYLKSLMRN</sequence>
<dbReference type="InterPro" id="IPR018647">
    <property type="entry name" value="SLFN_3-like_DNA/RNA_helicase"/>
</dbReference>
<name>A0A7C2VEY1_9AQUI</name>
<reference evidence="2" key="1">
    <citation type="journal article" date="2020" name="mSystems">
        <title>Genome- and Community-Level Interaction Insights into Carbon Utilization and Element Cycling Functions of Hydrothermarchaeota in Hydrothermal Sediment.</title>
        <authorList>
            <person name="Zhou Z."/>
            <person name="Liu Y."/>
            <person name="Xu W."/>
            <person name="Pan J."/>
            <person name="Luo Z.H."/>
            <person name="Li M."/>
        </authorList>
    </citation>
    <scope>NUCLEOTIDE SEQUENCE [LARGE SCALE GENOMIC DNA]</scope>
    <source>
        <strain evidence="2">SpSt-132</strain>
    </source>
</reference>
<dbReference type="InterPro" id="IPR027417">
    <property type="entry name" value="P-loop_NTPase"/>
</dbReference>
<accession>A0A7C2VEY1</accession>
<evidence type="ECO:0000313" key="2">
    <source>
        <dbReference type="EMBL" id="HEW46368.1"/>
    </source>
</evidence>
<dbReference type="Gene3D" id="3.40.50.300">
    <property type="entry name" value="P-loop containing nucleotide triphosphate hydrolases"/>
    <property type="match status" value="1"/>
</dbReference>